<gene>
    <name evidence="2" type="ORF">Nepgr_001689</name>
</gene>
<proteinExistence type="predicted"/>
<feature type="transmembrane region" description="Helical" evidence="1">
    <location>
        <begin position="200"/>
        <end position="221"/>
    </location>
</feature>
<evidence type="ECO:0000256" key="1">
    <source>
        <dbReference type="SAM" id="Phobius"/>
    </source>
</evidence>
<protein>
    <submittedName>
        <fullName evidence="2">Uncharacterized protein</fullName>
    </submittedName>
</protein>
<dbReference type="Proteomes" id="UP001279734">
    <property type="component" value="Unassembled WGS sequence"/>
</dbReference>
<reference evidence="2" key="1">
    <citation type="submission" date="2023-05" db="EMBL/GenBank/DDBJ databases">
        <title>Nepenthes gracilis genome sequencing.</title>
        <authorList>
            <person name="Fukushima K."/>
        </authorList>
    </citation>
    <scope>NUCLEOTIDE SEQUENCE</scope>
    <source>
        <strain evidence="2">SING2019-196</strain>
    </source>
</reference>
<comment type="caution">
    <text evidence="2">The sequence shown here is derived from an EMBL/GenBank/DDBJ whole genome shotgun (WGS) entry which is preliminary data.</text>
</comment>
<dbReference type="InterPro" id="IPR016971">
    <property type="entry name" value="UCP031277"/>
</dbReference>
<dbReference type="PANTHER" id="PTHR34116">
    <property type="entry name" value="PLASMINOGEN ACTIVATOR INHIBITOR"/>
    <property type="match status" value="1"/>
</dbReference>
<sequence length="367" mass="41015">MPQIRLAVDALGVATICLVFLLVLLGLFCIIYTLYFWYQIRRSGFVQLGFFNGPWIIRIIFVLFGLWWGFGEIIRLSLLRQKGRIFDSLGLKWEGDACKYYILSNLGFAEPCLFLTMSFLLRASLQWRDTGILSPKWNMKTAGYIVLYCLPVFALDFMFVLVAPEFYKGKSRVLNLPRTFTSTTHLLNMAGQPATAVCTYPLLCTFLHGLFAAVLTCYLLFLGRQMVSSVINRGLQRRVCVLIFVVSVFLPSRVALLCFSVMAKSHSLFEEALAFSGFLVLLSCVVVGIFILVYLPVADSLALIRGLRTAAADYNGSGLVTAANLGSHNTSMPMWESISFRTTVKGEASSVGVLEEEMATLFPRLQP</sequence>
<feature type="transmembrane region" description="Helical" evidence="1">
    <location>
        <begin position="50"/>
        <end position="70"/>
    </location>
</feature>
<dbReference type="EMBL" id="BSYO01000001">
    <property type="protein sequence ID" value="GMG99849.1"/>
    <property type="molecule type" value="Genomic_DNA"/>
</dbReference>
<keyword evidence="3" id="KW-1185">Reference proteome</keyword>
<keyword evidence="1" id="KW-1133">Transmembrane helix</keyword>
<feature type="transmembrane region" description="Helical" evidence="1">
    <location>
        <begin position="100"/>
        <end position="121"/>
    </location>
</feature>
<feature type="transmembrane region" description="Helical" evidence="1">
    <location>
        <begin position="241"/>
        <end position="262"/>
    </location>
</feature>
<dbReference type="PIRSF" id="PIRSF031277">
    <property type="entry name" value="UCP031277"/>
    <property type="match status" value="1"/>
</dbReference>
<keyword evidence="1" id="KW-0812">Transmembrane</keyword>
<feature type="transmembrane region" description="Helical" evidence="1">
    <location>
        <begin position="12"/>
        <end position="38"/>
    </location>
</feature>
<dbReference type="PANTHER" id="PTHR34116:SF2">
    <property type="entry name" value="THH1_TOM1_TOM3 DOMAIN-CONTAINING PROTEIN"/>
    <property type="match status" value="1"/>
</dbReference>
<organism evidence="2 3">
    <name type="scientific">Nepenthes gracilis</name>
    <name type="common">Slender pitcher plant</name>
    <dbReference type="NCBI Taxonomy" id="150966"/>
    <lineage>
        <taxon>Eukaryota</taxon>
        <taxon>Viridiplantae</taxon>
        <taxon>Streptophyta</taxon>
        <taxon>Embryophyta</taxon>
        <taxon>Tracheophyta</taxon>
        <taxon>Spermatophyta</taxon>
        <taxon>Magnoliopsida</taxon>
        <taxon>eudicotyledons</taxon>
        <taxon>Gunneridae</taxon>
        <taxon>Pentapetalae</taxon>
        <taxon>Caryophyllales</taxon>
        <taxon>Nepenthaceae</taxon>
        <taxon>Nepenthes</taxon>
    </lineage>
</organism>
<accession>A0AAD3P2Y9</accession>
<evidence type="ECO:0000313" key="3">
    <source>
        <dbReference type="Proteomes" id="UP001279734"/>
    </source>
</evidence>
<name>A0AAD3P2Y9_NEPGR</name>
<evidence type="ECO:0000313" key="2">
    <source>
        <dbReference type="EMBL" id="GMG99849.1"/>
    </source>
</evidence>
<feature type="transmembrane region" description="Helical" evidence="1">
    <location>
        <begin position="142"/>
        <end position="163"/>
    </location>
</feature>
<feature type="transmembrane region" description="Helical" evidence="1">
    <location>
        <begin position="274"/>
        <end position="295"/>
    </location>
</feature>
<keyword evidence="1" id="KW-0472">Membrane</keyword>
<dbReference type="AlphaFoldDB" id="A0AAD3P2Y9"/>